<dbReference type="InterPro" id="IPR017441">
    <property type="entry name" value="Protein_kinase_ATP_BS"/>
</dbReference>
<dbReference type="Proteomes" id="UP001057375">
    <property type="component" value="Unassembled WGS sequence"/>
</dbReference>
<dbReference type="PANTHER" id="PTHR48011">
    <property type="entry name" value="CCR4-NOT TRANSCRIPTIONAL COMPLEX SUBUNIT CAF120-RELATED"/>
    <property type="match status" value="1"/>
</dbReference>
<comment type="caution">
    <text evidence="7">The sequence shown here is derived from an EMBL/GenBank/DDBJ whole genome shotgun (WGS) entry which is preliminary data.</text>
</comment>
<feature type="region of interest" description="Disordered" evidence="5">
    <location>
        <begin position="391"/>
        <end position="417"/>
    </location>
</feature>
<dbReference type="Gene3D" id="1.10.510.10">
    <property type="entry name" value="Transferase(Phosphotransferase) domain 1"/>
    <property type="match status" value="1"/>
</dbReference>
<keyword evidence="1 3" id="KW-0547">Nucleotide-binding</keyword>
<dbReference type="InterPro" id="IPR008271">
    <property type="entry name" value="Ser/Thr_kinase_AS"/>
</dbReference>
<evidence type="ECO:0000256" key="2">
    <source>
        <dbReference type="ARBA" id="ARBA00022840"/>
    </source>
</evidence>
<dbReference type="InterPro" id="IPR000719">
    <property type="entry name" value="Prot_kinase_dom"/>
</dbReference>
<dbReference type="PROSITE" id="PS00108">
    <property type="entry name" value="PROTEIN_KINASE_ST"/>
    <property type="match status" value="1"/>
</dbReference>
<proteinExistence type="inferred from homology"/>
<evidence type="ECO:0000256" key="5">
    <source>
        <dbReference type="SAM" id="MobiDB-lite"/>
    </source>
</evidence>
<protein>
    <recommendedName>
        <fullName evidence="6">Protein kinase domain-containing protein</fullName>
    </recommendedName>
</protein>
<reference evidence="7" key="1">
    <citation type="submission" date="2022-03" db="EMBL/GenBank/DDBJ databases">
        <title>Draft genome sequence of Aduncisulcus paluster, a free-living microaerophilic Fornicata.</title>
        <authorList>
            <person name="Yuyama I."/>
            <person name="Kume K."/>
            <person name="Tamura T."/>
            <person name="Inagaki Y."/>
            <person name="Hashimoto T."/>
        </authorList>
    </citation>
    <scope>NUCLEOTIDE SEQUENCE</scope>
    <source>
        <strain evidence="7">NY0171</strain>
    </source>
</reference>
<feature type="binding site" evidence="3">
    <location>
        <position position="230"/>
    </location>
    <ligand>
        <name>ATP</name>
        <dbReference type="ChEBI" id="CHEBI:30616"/>
    </ligand>
</feature>
<evidence type="ECO:0000313" key="8">
    <source>
        <dbReference type="Proteomes" id="UP001057375"/>
    </source>
</evidence>
<dbReference type="InterPro" id="IPR011009">
    <property type="entry name" value="Kinase-like_dom_sf"/>
</dbReference>
<dbReference type="PROSITE" id="PS50011">
    <property type="entry name" value="PROTEIN_KINASE_DOM"/>
    <property type="match status" value="1"/>
</dbReference>
<feature type="compositionally biased region" description="Polar residues" evidence="5">
    <location>
        <begin position="391"/>
        <end position="405"/>
    </location>
</feature>
<feature type="compositionally biased region" description="Basic and acidic residues" evidence="5">
    <location>
        <begin position="406"/>
        <end position="415"/>
    </location>
</feature>
<comment type="similarity">
    <text evidence="4">Belongs to the protein kinase superfamily.</text>
</comment>
<evidence type="ECO:0000313" key="7">
    <source>
        <dbReference type="EMBL" id="GKT28321.1"/>
    </source>
</evidence>
<keyword evidence="2 3" id="KW-0067">ATP-binding</keyword>
<accession>A0ABQ5KBQ5</accession>
<dbReference type="SMART" id="SM00220">
    <property type="entry name" value="S_TKc"/>
    <property type="match status" value="1"/>
</dbReference>
<feature type="non-terminal residue" evidence="7">
    <location>
        <position position="1"/>
    </location>
</feature>
<dbReference type="PROSITE" id="PS00107">
    <property type="entry name" value="PROTEIN_KINASE_ATP"/>
    <property type="match status" value="1"/>
</dbReference>
<dbReference type="Pfam" id="PF00069">
    <property type="entry name" value="Pkinase"/>
    <property type="match status" value="1"/>
</dbReference>
<dbReference type="InterPro" id="IPR052751">
    <property type="entry name" value="Plant_MAPKKK"/>
</dbReference>
<evidence type="ECO:0000256" key="1">
    <source>
        <dbReference type="ARBA" id="ARBA00022741"/>
    </source>
</evidence>
<keyword evidence="4" id="KW-0808">Transferase</keyword>
<dbReference type="SUPFAM" id="SSF56112">
    <property type="entry name" value="Protein kinase-like (PK-like)"/>
    <property type="match status" value="1"/>
</dbReference>
<sequence>TQTIPLNVAGSIACDDSFCKESDRFDRSSTVRRMLRGECCASFSHLSISFQDKCCPKGVYICFKQNKKTPAFRFVFTHSDGKQTFMKCAVEDLEHKHEWHFFPMDLSDVVLCEVEREWVQNTNVLIHFESIFFVEEPLPSPSPSPLLESEEEYLGSVRPLILDSTVSSTGAFSSSTSKSISKKSGANMSLPAGSSVTPQCIIGVGGFGEVTLVRVGFKDPSIPPLQCALKCIKNQQVSDDNKRFIDMLKKEFSRQCRLYLSGSLKTCVPRPLYTLDLLDGDLKGTFGILMEFCRGGSVIDFAKSWALDLNECDPSEDDDDDLVYDPTKIAALSVDIIECMSNLFKAKKKLIHRDIKPENFLVRFTSPDEYCKVVLGDLGFVEIHDSMSRQSSFQTLRSDDSSSSETPKDGSDPRGRSPRCIVGTLCYNAPESLQHGWYSQASDTWGCILTIWSLFNNMEQPFMSHPQVTSIDPSDEDYNGKLIIKLKDL</sequence>
<evidence type="ECO:0000256" key="4">
    <source>
        <dbReference type="RuleBase" id="RU000304"/>
    </source>
</evidence>
<feature type="domain" description="Protein kinase" evidence="6">
    <location>
        <begin position="196"/>
        <end position="489"/>
    </location>
</feature>
<keyword evidence="8" id="KW-1185">Reference proteome</keyword>
<evidence type="ECO:0000256" key="3">
    <source>
        <dbReference type="PROSITE-ProRule" id="PRU10141"/>
    </source>
</evidence>
<keyword evidence="4" id="KW-0418">Kinase</keyword>
<gene>
    <name evidence="7" type="ORF">ADUPG1_000579</name>
</gene>
<name>A0ABQ5KBQ5_9EUKA</name>
<feature type="non-terminal residue" evidence="7">
    <location>
        <position position="489"/>
    </location>
</feature>
<organism evidence="7 8">
    <name type="scientific">Aduncisulcus paluster</name>
    <dbReference type="NCBI Taxonomy" id="2918883"/>
    <lineage>
        <taxon>Eukaryota</taxon>
        <taxon>Metamonada</taxon>
        <taxon>Carpediemonas-like organisms</taxon>
        <taxon>Aduncisulcus</taxon>
    </lineage>
</organism>
<dbReference type="EMBL" id="BQXS01000240">
    <property type="protein sequence ID" value="GKT28321.1"/>
    <property type="molecule type" value="Genomic_DNA"/>
</dbReference>
<keyword evidence="4" id="KW-0723">Serine/threonine-protein kinase</keyword>
<evidence type="ECO:0000259" key="6">
    <source>
        <dbReference type="PROSITE" id="PS50011"/>
    </source>
</evidence>
<dbReference type="PANTHER" id="PTHR48011:SF84">
    <property type="entry name" value="KINASE, PUTATIVE-RELATED"/>
    <property type="match status" value="1"/>
</dbReference>